<dbReference type="Proteomes" id="UP000253383">
    <property type="component" value="Unassembled WGS sequence"/>
</dbReference>
<dbReference type="AlphaFoldDB" id="A0A368JNA9"/>
<evidence type="ECO:0000313" key="2">
    <source>
        <dbReference type="EMBL" id="RCR68516.1"/>
    </source>
</evidence>
<dbReference type="EMBL" id="QOWE01000012">
    <property type="protein sequence ID" value="RCR68516.1"/>
    <property type="molecule type" value="Genomic_DNA"/>
</dbReference>
<protein>
    <submittedName>
        <fullName evidence="2">Uncharacterized protein</fullName>
    </submittedName>
</protein>
<reference evidence="2 3" key="1">
    <citation type="submission" date="2018-07" db="EMBL/GenBank/DDBJ databases">
        <title>Genome analysis of Larkinella rosea.</title>
        <authorList>
            <person name="Zhou Z."/>
            <person name="Wang G."/>
        </authorList>
    </citation>
    <scope>NUCLEOTIDE SEQUENCE [LARGE SCALE GENOMIC DNA]</scope>
    <source>
        <strain evidence="3">zzj9</strain>
    </source>
</reference>
<gene>
    <name evidence="2" type="ORF">DUE52_15465</name>
</gene>
<keyword evidence="3" id="KW-1185">Reference proteome</keyword>
<name>A0A368JNA9_9BACT</name>
<comment type="caution">
    <text evidence="2">The sequence shown here is derived from an EMBL/GenBank/DDBJ whole genome shotgun (WGS) entry which is preliminary data.</text>
</comment>
<evidence type="ECO:0000256" key="1">
    <source>
        <dbReference type="SAM" id="Phobius"/>
    </source>
</evidence>
<keyword evidence="1" id="KW-0472">Membrane</keyword>
<proteinExistence type="predicted"/>
<sequence length="121" mass="13441">MGLIHHITLTVSLIWAVLFRVYPAVADSVFTPAPNVQTTVLRDTHKAHPIPDSVVFLVQDEDEQTSLRDHSDFLPSLPVALPGLLMALVLLQPILRITVTTWAGLSQPYYLLFCSLRIPSV</sequence>
<keyword evidence="1" id="KW-1133">Transmembrane helix</keyword>
<keyword evidence="1" id="KW-0812">Transmembrane</keyword>
<feature type="transmembrane region" description="Helical" evidence="1">
    <location>
        <begin position="73"/>
        <end position="91"/>
    </location>
</feature>
<accession>A0A368JNA9</accession>
<organism evidence="2 3">
    <name type="scientific">Larkinella punicea</name>
    <dbReference type="NCBI Taxonomy" id="2315727"/>
    <lineage>
        <taxon>Bacteria</taxon>
        <taxon>Pseudomonadati</taxon>
        <taxon>Bacteroidota</taxon>
        <taxon>Cytophagia</taxon>
        <taxon>Cytophagales</taxon>
        <taxon>Spirosomataceae</taxon>
        <taxon>Larkinella</taxon>
    </lineage>
</organism>
<evidence type="ECO:0000313" key="3">
    <source>
        <dbReference type="Proteomes" id="UP000253383"/>
    </source>
</evidence>
<dbReference type="OrthoDB" id="963545at2"/>
<dbReference type="RefSeq" id="WP_114406935.1">
    <property type="nucleotide sequence ID" value="NZ_QOWE01000012.1"/>
</dbReference>